<evidence type="ECO:0000313" key="2">
    <source>
        <dbReference type="Proteomes" id="UP000595691"/>
    </source>
</evidence>
<gene>
    <name evidence="1" type="ORF">I5776_09100</name>
</gene>
<dbReference type="InterPro" id="IPR009920">
    <property type="entry name" value="HEPPP_synth_su1"/>
</dbReference>
<keyword evidence="2" id="KW-1185">Reference proteome</keyword>
<dbReference type="Pfam" id="PF07307">
    <property type="entry name" value="HEPPP_synt_1"/>
    <property type="match status" value="1"/>
</dbReference>
<reference evidence="1 2" key="1">
    <citation type="submission" date="2020-11" db="EMBL/GenBank/DDBJ databases">
        <title>Taxonomic evaluation of the Bacillus sporothermodurans group of bacteria based on whole genome sequences.</title>
        <authorList>
            <person name="Fiedler G."/>
            <person name="Herbstmann A.-D."/>
            <person name="Doll E."/>
            <person name="Wenning M."/>
            <person name="Brinks E."/>
            <person name="Kabisch J."/>
            <person name="Breitenwieser F."/>
            <person name="Lappann M."/>
            <person name="Boehnlein C."/>
            <person name="Franz C."/>
        </authorList>
    </citation>
    <scope>NUCLEOTIDE SEQUENCE [LARGE SCALE GENOMIC DNA]</scope>
    <source>
        <strain evidence="1 2">JCM 19841</strain>
    </source>
</reference>
<protein>
    <submittedName>
        <fullName evidence="1">Heptaprenyl diphosphate synthase component 1</fullName>
    </submittedName>
</protein>
<name>A0ABX7E6U2_9BACI</name>
<accession>A0ABX7E6U2</accession>
<dbReference type="Proteomes" id="UP000595691">
    <property type="component" value="Chromosome"/>
</dbReference>
<organism evidence="1 2">
    <name type="scientific">Heyndrickxia vini</name>
    <dbReference type="NCBI Taxonomy" id="1476025"/>
    <lineage>
        <taxon>Bacteria</taxon>
        <taxon>Bacillati</taxon>
        <taxon>Bacillota</taxon>
        <taxon>Bacilli</taxon>
        <taxon>Bacillales</taxon>
        <taxon>Bacillaceae</taxon>
        <taxon>Heyndrickxia</taxon>
    </lineage>
</organism>
<sequence>MNLQERMQQVASIKENIQQKISQNYLMQYIDKPYIDEDRIMILIESLTALKLPVASIERYVTTAMLIQIALDTHDKVNNTNESLKKQQLTVLAGDYYSGLYYKLLAEVENVPLISSLANGIKLVNEYKIILYRMEDNSLKDYIHTLKKTESTIVSKFIRFFGFNDLSLLSEEILLLNKLLREKEKALEGKASFFFEALKKFIFPADQDSFHQLSNDNKNVLIQTCQKYIKQTKDTILNAKEQVKLNELMDQRITILLNQESGS</sequence>
<dbReference type="EMBL" id="CP065425">
    <property type="protein sequence ID" value="QQZ11484.1"/>
    <property type="molecule type" value="Genomic_DNA"/>
</dbReference>
<dbReference type="Gene3D" id="1.20.120.1450">
    <property type="match status" value="1"/>
</dbReference>
<evidence type="ECO:0000313" key="1">
    <source>
        <dbReference type="EMBL" id="QQZ11484.1"/>
    </source>
</evidence>
<proteinExistence type="predicted"/>